<evidence type="ECO:0000256" key="5">
    <source>
        <dbReference type="ARBA" id="ARBA00023163"/>
    </source>
</evidence>
<gene>
    <name evidence="8" type="ORF">COCVIDRAFT_104328</name>
</gene>
<dbReference type="GeneID" id="26248697"/>
<evidence type="ECO:0000256" key="2">
    <source>
        <dbReference type="ARBA" id="ARBA00022833"/>
    </source>
</evidence>
<feature type="domain" description="Xylanolytic transcriptional activator regulatory" evidence="7">
    <location>
        <begin position="1"/>
        <end position="74"/>
    </location>
</feature>
<organism evidence="8 9">
    <name type="scientific">Bipolaris victoriae (strain FI3)</name>
    <name type="common">Victoria blight of oats agent</name>
    <name type="synonym">Cochliobolus victoriae</name>
    <dbReference type="NCBI Taxonomy" id="930091"/>
    <lineage>
        <taxon>Eukaryota</taxon>
        <taxon>Fungi</taxon>
        <taxon>Dikarya</taxon>
        <taxon>Ascomycota</taxon>
        <taxon>Pezizomycotina</taxon>
        <taxon>Dothideomycetes</taxon>
        <taxon>Pleosporomycetidae</taxon>
        <taxon>Pleosporales</taxon>
        <taxon>Pleosporineae</taxon>
        <taxon>Pleosporaceae</taxon>
        <taxon>Bipolaris</taxon>
    </lineage>
</organism>
<keyword evidence="1" id="KW-0479">Metal-binding</keyword>
<evidence type="ECO:0000313" key="9">
    <source>
        <dbReference type="Proteomes" id="UP000054337"/>
    </source>
</evidence>
<dbReference type="SMART" id="SM00906">
    <property type="entry name" value="Fungal_trans"/>
    <property type="match status" value="1"/>
</dbReference>
<dbReference type="PANTHER" id="PTHR31313:SF85">
    <property type="entry name" value="ZN(II)2CYS6 TRANSCRIPTION FACTOR (EUROFUNG)"/>
    <property type="match status" value="1"/>
</dbReference>
<dbReference type="GO" id="GO:0006351">
    <property type="term" value="P:DNA-templated transcription"/>
    <property type="evidence" value="ECO:0007669"/>
    <property type="project" value="InterPro"/>
</dbReference>
<dbReference type="EMBL" id="KI968756">
    <property type="protein sequence ID" value="EUN25157.1"/>
    <property type="molecule type" value="Genomic_DNA"/>
</dbReference>
<dbReference type="Proteomes" id="UP000054337">
    <property type="component" value="Unassembled WGS sequence"/>
</dbReference>
<dbReference type="RefSeq" id="XP_014554731.1">
    <property type="nucleotide sequence ID" value="XM_014699245.1"/>
</dbReference>
<evidence type="ECO:0000256" key="1">
    <source>
        <dbReference type="ARBA" id="ARBA00022723"/>
    </source>
</evidence>
<keyword evidence="6" id="KW-0539">Nucleus</keyword>
<dbReference type="GO" id="GO:0008270">
    <property type="term" value="F:zinc ion binding"/>
    <property type="evidence" value="ECO:0007669"/>
    <property type="project" value="InterPro"/>
</dbReference>
<dbReference type="AlphaFoldDB" id="W7ELH1"/>
<accession>W7ELH1</accession>
<dbReference type="Pfam" id="PF04082">
    <property type="entry name" value="Fungal_trans"/>
    <property type="match status" value="1"/>
</dbReference>
<evidence type="ECO:0000256" key="6">
    <source>
        <dbReference type="ARBA" id="ARBA00023242"/>
    </source>
</evidence>
<dbReference type="InterPro" id="IPR007219">
    <property type="entry name" value="XnlR_reg_dom"/>
</dbReference>
<dbReference type="HOGENOM" id="CLU_007003_4_1_1"/>
<proteinExistence type="predicted"/>
<evidence type="ECO:0000256" key="4">
    <source>
        <dbReference type="ARBA" id="ARBA00023125"/>
    </source>
</evidence>
<evidence type="ECO:0000313" key="8">
    <source>
        <dbReference type="EMBL" id="EUN25157.1"/>
    </source>
</evidence>
<keyword evidence="5" id="KW-0804">Transcription</keyword>
<feature type="non-terminal residue" evidence="8">
    <location>
        <position position="1"/>
    </location>
</feature>
<reference evidence="8 9" key="1">
    <citation type="journal article" date="2013" name="PLoS Genet.">
        <title>Comparative genome structure, secondary metabolite, and effector coding capacity across Cochliobolus pathogens.</title>
        <authorList>
            <person name="Condon B.J."/>
            <person name="Leng Y."/>
            <person name="Wu D."/>
            <person name="Bushley K.E."/>
            <person name="Ohm R.A."/>
            <person name="Otillar R."/>
            <person name="Martin J."/>
            <person name="Schackwitz W."/>
            <person name="Grimwood J."/>
            <person name="MohdZainudin N."/>
            <person name="Xue C."/>
            <person name="Wang R."/>
            <person name="Manning V.A."/>
            <person name="Dhillon B."/>
            <person name="Tu Z.J."/>
            <person name="Steffenson B.J."/>
            <person name="Salamov A."/>
            <person name="Sun H."/>
            <person name="Lowry S."/>
            <person name="LaButti K."/>
            <person name="Han J."/>
            <person name="Copeland A."/>
            <person name="Lindquist E."/>
            <person name="Barry K."/>
            <person name="Schmutz J."/>
            <person name="Baker S.E."/>
            <person name="Ciuffetti L.M."/>
            <person name="Grigoriev I.V."/>
            <person name="Zhong S."/>
            <person name="Turgeon B.G."/>
        </authorList>
    </citation>
    <scope>NUCLEOTIDE SEQUENCE [LARGE SCALE GENOMIC DNA]</scope>
    <source>
        <strain evidence="8 9">FI3</strain>
    </source>
</reference>
<dbReference type="OrthoDB" id="25921at2759"/>
<evidence type="ECO:0000256" key="3">
    <source>
        <dbReference type="ARBA" id="ARBA00023015"/>
    </source>
</evidence>
<dbReference type="CDD" id="cd12148">
    <property type="entry name" value="fungal_TF_MHR"/>
    <property type="match status" value="1"/>
</dbReference>
<dbReference type="GO" id="GO:0003677">
    <property type="term" value="F:DNA binding"/>
    <property type="evidence" value="ECO:0007669"/>
    <property type="project" value="UniProtKB-KW"/>
</dbReference>
<protein>
    <recommendedName>
        <fullName evidence="7">Xylanolytic transcriptional activator regulatory domain-containing protein</fullName>
    </recommendedName>
</protein>
<name>W7ELH1_BIPV3</name>
<dbReference type="PANTHER" id="PTHR31313">
    <property type="entry name" value="TY1 ENHANCER ACTIVATOR"/>
    <property type="match status" value="1"/>
</dbReference>
<keyword evidence="9" id="KW-1185">Reference proteome</keyword>
<keyword evidence="2" id="KW-0862">Zinc</keyword>
<sequence length="391" mass="43734">VYSGMAFRLIDDIGICIDGKRYADVGHFSTEDIEVRNRLFWSCYFWDKLISLYFGRAPMIQNSEISPPRVLMDDTAEIEPWTPHGLPSANYRPRQAHSISCFIQMCSLAEILNQILIHLYNPSHELSPTNAYQCAISEGSKLQDWWRDLPEHLKINLAEMQLDCPPSHIVTLNCLYHTINILLNRAKLKLSRESGLASAMADRNPLIHCVSSATSIIALFDLYKHAFGEGHVILSLAYSVYTAASIFLLELQAIGHNAPNTLERLNFCIGALERLRHTNPGYNISKELEVLGIQTASLEPSGPTVDTTEPIANNPLLPLPMDIYYPSASANNMPGSVEQNDEPILLDLSYLNGQIEGAGSYNLLDMSQEMYGAFLQIEPLSVTMNPESEIY</sequence>
<dbReference type="InterPro" id="IPR051615">
    <property type="entry name" value="Transcr_Regulatory_Elem"/>
</dbReference>
<evidence type="ECO:0000259" key="7">
    <source>
        <dbReference type="SMART" id="SM00906"/>
    </source>
</evidence>
<keyword evidence="4" id="KW-0238">DNA-binding</keyword>
<keyword evidence="3" id="KW-0805">Transcription regulation</keyword>